<evidence type="ECO:0000256" key="1">
    <source>
        <dbReference type="SAM" id="MobiDB-lite"/>
    </source>
</evidence>
<keyword evidence="4" id="KW-1185">Reference proteome</keyword>
<evidence type="ECO:0000313" key="4">
    <source>
        <dbReference type="Proteomes" id="UP000321749"/>
    </source>
</evidence>
<proteinExistence type="predicted"/>
<feature type="signal peptide" evidence="2">
    <location>
        <begin position="1"/>
        <end position="19"/>
    </location>
</feature>
<protein>
    <recommendedName>
        <fullName evidence="5">PKD domain-containing protein</fullName>
    </recommendedName>
</protein>
<gene>
    <name evidence="3" type="ORF">ABA31_05490</name>
</gene>
<keyword evidence="2" id="KW-0732">Signal</keyword>
<accession>A0AA87UQZ1</accession>
<evidence type="ECO:0000256" key="2">
    <source>
        <dbReference type="SAM" id="SignalP"/>
    </source>
</evidence>
<comment type="caution">
    <text evidence="3">The sequence shown here is derived from an EMBL/GenBank/DDBJ whole genome shotgun (WGS) entry which is preliminary data.</text>
</comment>
<feature type="chain" id="PRO_5041658867" description="PKD domain-containing protein" evidence="2">
    <location>
        <begin position="20"/>
        <end position="280"/>
    </location>
</feature>
<evidence type="ECO:0008006" key="5">
    <source>
        <dbReference type="Google" id="ProtNLM"/>
    </source>
</evidence>
<name>A0AA87UQZ1_9MICO</name>
<reference evidence="3 4" key="1">
    <citation type="submission" date="2019-07" db="EMBL/GenBank/DDBJ databases">
        <title>Whole genome shotgun sequence of Agrococcus baldri NBRC 103055.</title>
        <authorList>
            <person name="Hosoyama A."/>
            <person name="Uohara A."/>
            <person name="Ohji S."/>
            <person name="Ichikawa N."/>
        </authorList>
    </citation>
    <scope>NUCLEOTIDE SEQUENCE [LARGE SCALE GENOMIC DNA]</scope>
    <source>
        <strain evidence="3 4">NBRC 103055</strain>
    </source>
</reference>
<evidence type="ECO:0000313" key="3">
    <source>
        <dbReference type="EMBL" id="GEK79198.1"/>
    </source>
</evidence>
<feature type="region of interest" description="Disordered" evidence="1">
    <location>
        <begin position="39"/>
        <end position="75"/>
    </location>
</feature>
<sequence>MLLIATVMVGISLMPMIGADDSDAPPPAFFTSDELVAGAARNSSGNDGGHDSGAPEAGTRASTGPTGHYTPPAATPNRLAPCQTWIDAAALCFRTSIDELGDAPADPAEPAAAAPAEPEARPITMSDIERFTPIVGELVVEPEGWGVVGTPTNFYATAESHTMDGELFDTAIQVRWTPSGYRFDYGDGTVEESETSGSAWRGTEDSWTETATSHTYDSRDDVTASVTVVFTAEVNAGGGWFAVPGTLPVEAPGVSVKVFEVDTVLTNGDCMANPNAAGCG</sequence>
<dbReference type="EMBL" id="BJUU01000002">
    <property type="protein sequence ID" value="GEK79198.1"/>
    <property type="molecule type" value="Genomic_DNA"/>
</dbReference>
<organism evidence="3 4">
    <name type="scientific">Agrococcus baldri</name>
    <dbReference type="NCBI Taxonomy" id="153730"/>
    <lineage>
        <taxon>Bacteria</taxon>
        <taxon>Bacillati</taxon>
        <taxon>Actinomycetota</taxon>
        <taxon>Actinomycetes</taxon>
        <taxon>Micrococcales</taxon>
        <taxon>Microbacteriaceae</taxon>
        <taxon>Agrococcus</taxon>
    </lineage>
</organism>
<dbReference type="Proteomes" id="UP000321749">
    <property type="component" value="Unassembled WGS sequence"/>
</dbReference>
<dbReference type="AlphaFoldDB" id="A0AA87UQZ1"/>